<dbReference type="Gene3D" id="2.60.40.4070">
    <property type="match status" value="1"/>
</dbReference>
<dbReference type="EMBL" id="JAEUGD010000058">
    <property type="protein sequence ID" value="MBL6448006.1"/>
    <property type="molecule type" value="Genomic_DNA"/>
</dbReference>
<feature type="domain" description="Gingipain" evidence="2">
    <location>
        <begin position="405"/>
        <end position="773"/>
    </location>
</feature>
<dbReference type="Gene3D" id="2.60.40.10">
    <property type="entry name" value="Immunoglobulins"/>
    <property type="match status" value="1"/>
</dbReference>
<evidence type="ECO:0000313" key="4">
    <source>
        <dbReference type="Proteomes" id="UP000614216"/>
    </source>
</evidence>
<dbReference type="GO" id="GO:0006508">
    <property type="term" value="P:proteolysis"/>
    <property type="evidence" value="ECO:0007669"/>
    <property type="project" value="InterPro"/>
</dbReference>
<dbReference type="Proteomes" id="UP000614216">
    <property type="component" value="Unassembled WGS sequence"/>
</dbReference>
<reference evidence="3" key="1">
    <citation type="submission" date="2021-01" db="EMBL/GenBank/DDBJ databases">
        <title>Fulvivirga kasyanovii gen. nov., sp nov., a novel member of the phylum Bacteroidetes isolated from seawater in a mussel farm.</title>
        <authorList>
            <person name="Zhao L.-H."/>
            <person name="Wang Z.-J."/>
        </authorList>
    </citation>
    <scope>NUCLEOTIDE SEQUENCE</scope>
    <source>
        <strain evidence="3">29W222</strain>
    </source>
</reference>
<dbReference type="SUPFAM" id="SSF52129">
    <property type="entry name" value="Caspase-like"/>
    <property type="match status" value="1"/>
</dbReference>
<protein>
    <submittedName>
        <fullName evidence="3">Transporter</fullName>
    </submittedName>
</protein>
<dbReference type="InterPro" id="IPR001769">
    <property type="entry name" value="Gingipain"/>
</dbReference>
<keyword evidence="1" id="KW-0732">Signal</keyword>
<dbReference type="CDD" id="cd02258">
    <property type="entry name" value="Peptidase_C25_N"/>
    <property type="match status" value="1"/>
</dbReference>
<dbReference type="RefSeq" id="WP_202857546.1">
    <property type="nucleotide sequence ID" value="NZ_JAEUGD010000058.1"/>
</dbReference>
<dbReference type="InterPro" id="IPR029031">
    <property type="entry name" value="Gingipain_N_sf"/>
</dbReference>
<dbReference type="Gene3D" id="3.40.50.10390">
    <property type="entry name" value="Gingipain r, domain 1"/>
    <property type="match status" value="1"/>
</dbReference>
<dbReference type="GO" id="GO:0008234">
    <property type="term" value="F:cysteine-type peptidase activity"/>
    <property type="evidence" value="ECO:0007669"/>
    <property type="project" value="InterPro"/>
</dbReference>
<dbReference type="InterPro" id="IPR029030">
    <property type="entry name" value="Caspase-like_dom_sf"/>
</dbReference>
<accession>A0A937KCC1</accession>
<dbReference type="Pfam" id="PF01364">
    <property type="entry name" value="Peptidase_C25"/>
    <property type="match status" value="1"/>
</dbReference>
<proteinExistence type="predicted"/>
<name>A0A937KCC1_9BACT</name>
<keyword evidence="4" id="KW-1185">Reference proteome</keyword>
<comment type="caution">
    <text evidence="3">The sequence shown here is derived from an EMBL/GenBank/DDBJ whole genome shotgun (WGS) entry which is preliminary data.</text>
</comment>
<evidence type="ECO:0000256" key="1">
    <source>
        <dbReference type="ARBA" id="ARBA00022729"/>
    </source>
</evidence>
<gene>
    <name evidence="3" type="ORF">JMN32_16940</name>
</gene>
<dbReference type="InterPro" id="IPR013783">
    <property type="entry name" value="Ig-like_fold"/>
</dbReference>
<dbReference type="Gene3D" id="3.40.50.1460">
    <property type="match status" value="1"/>
</dbReference>
<organism evidence="3 4">
    <name type="scientific">Fulvivirga marina</name>
    <dbReference type="NCBI Taxonomy" id="2494733"/>
    <lineage>
        <taxon>Bacteria</taxon>
        <taxon>Pseudomonadati</taxon>
        <taxon>Bacteroidota</taxon>
        <taxon>Cytophagia</taxon>
        <taxon>Cytophagales</taxon>
        <taxon>Fulvivirgaceae</taxon>
        <taxon>Fulvivirga</taxon>
    </lineage>
</organism>
<sequence>MMKRLAHLIIFAFAAVTGYGQDYGNEWIDYNKQYYKIPVAKEGIYRISHADLVNAGFPVNSVDPRRLQLFHRGKELAINVRGQGDAIFNTSDYIEFYGQKNDGKSDADLYKPTAAQPHQFYNIYTDTTAYFLTYNVLPVNGKRMATFSENNINGLPVQTSHGAETMLINTDQYSGGQSFNASDVTKYSYFDYGEGWTGQMIQEGQSIDYILGGVSQSVQSAGNPRLKILLVGRDNVIHRAEIFVGQNPASLRSLGPVQFDQYNAYLYDGTINWSDINSSGELYVRISALGVSGNNDRLSISYLQLVYPQAFNMASANTQKFNLNTNVGNKSYVEVQNAPVTPLIFDITDPENVRKIGYNTSGSTINAIVDNTSSARKLWVNGTSFITPVLSKVTFQNINPANYDYIIISHPILMKPAGSVSDPVQAYADYRASFGYNVLKVDINMLYNQFNYGIVNPLAIYRFMRYMVNNGNPKYLFLIGKGIDPMANFHRNTTGYVPVIKFGVTYKVRDLVPSAGSPASDILYTAGLNGTTYEPAVPVGRLPAVNSGQVLAYLDKVREMEALPFDALWRKRLLHLSGGISTTELTVFRSYMDGFSNIAESKYLGGKSKTISKESNSTVELINVDEEVNNGLNLVTFYGHSAPSVTDIDIGYVSDPLLGYNNSGKYPFFLVNGCNAGQFFNANVLFGEDWVLAEDKGALGFIAHSSFGFASNLKKYTDTFYSTGYADSVYISKGAGDIMQETVKRYMATSSASSANITQVQQMVLLGDPAVNLFGAEKADYEINDNNVYLESFDGSVVSAQLDSFAVKVIVRNFGRVSSRNVTMRVTRTLSNNDIMVYDSIFSPVYFQDTLTMVIKNESAAGFGNNQFLVELDYTAEIDELNEGNNTAILNAFIPLFGTKNLYPVNYSIVSAQPVELLVQATDILSASRDFIIEIDTVKTFSSPFKKQNTINSKLLASWQVSLLPDIAANDSVVYFWRSKLAQAGEDENEEWVVSSFIYIKDGPEGWSQSKFSQYDENELDGLNRDDPNKKLIYKKSEIDVYVKTYGAANPAGVYDISVRLNGTEYIIANGRPCRDNTLNILSFDKSSTIPYPAIPFIITDSRTCGRLPQVINSFTRSEFEVGDENLLTCIDNINVGDSVIVFTIGNPQFSLWSAAVKNKLEEIGASTANINALADGEPYMLLGKKGASAGSATEIKATIAPADEQEIELNEKITGIYSNGMMYSTLIGPATQWQSLLSNVAISETPQTDVYGIDVYGVSAAGDEQLIRNNETAKEVDISTIDAGQYPFLRLKYNIEDDVNLTPGQLRKWQVLYSGVPEGILLVGDETAQKKERPEGDIVETAFGFKNISAKNFPDSVTVKYTLFNQDNRSSEVKNLKIKSPLPGDTTNFGFNLKTLGKVGLNDFNVFVNPDDYPEQYLENNVFDYKGYLKVIKDNINPLIDVVFDGNYIMDGDIVSPTPLISIRLKDENQFILKQDTTDVNIFLRKCETCDFKRIAFSSERLQWFPADDKNDFRVEYKPDFNEDFDPAKTDPYIYTLRVEAEDASGNASGSEPYSINFEVVFESSITNFYPYPNPFSSSTRFIFTLTGSEIPDEIKIQIMTVSGKIVREITQNELGPVRVGNNVSDFAWDGKDEFGDQLANGVYLYRVIVRQNGETLDHRETSADKAFKNGFGKMYLLR</sequence>
<evidence type="ECO:0000313" key="3">
    <source>
        <dbReference type="EMBL" id="MBL6448006.1"/>
    </source>
</evidence>
<evidence type="ECO:0000259" key="2">
    <source>
        <dbReference type="Pfam" id="PF01364"/>
    </source>
</evidence>